<dbReference type="EMBL" id="QICL01000001">
    <property type="protein sequence ID" value="PXV69013.1"/>
    <property type="molecule type" value="Genomic_DNA"/>
</dbReference>
<evidence type="ECO:0000313" key="2">
    <source>
        <dbReference type="EMBL" id="PXV69013.1"/>
    </source>
</evidence>
<feature type="domain" description="Secretion system C-terminal sorting" evidence="1">
    <location>
        <begin position="3"/>
        <end position="66"/>
    </location>
</feature>
<organism evidence="2 3">
    <name type="scientific">Dysgonomonas alginatilytica</name>
    <dbReference type="NCBI Taxonomy" id="1605892"/>
    <lineage>
        <taxon>Bacteria</taxon>
        <taxon>Pseudomonadati</taxon>
        <taxon>Bacteroidota</taxon>
        <taxon>Bacteroidia</taxon>
        <taxon>Bacteroidales</taxon>
        <taxon>Dysgonomonadaceae</taxon>
        <taxon>Dysgonomonas</taxon>
    </lineage>
</organism>
<keyword evidence="3" id="KW-1185">Reference proteome</keyword>
<dbReference type="RefSeq" id="WP_170119988.1">
    <property type="nucleotide sequence ID" value="NZ_QICL01000001.1"/>
</dbReference>
<reference evidence="2 3" key="1">
    <citation type="submission" date="2018-03" db="EMBL/GenBank/DDBJ databases">
        <title>Genomic Encyclopedia of Archaeal and Bacterial Type Strains, Phase II (KMG-II): from individual species to whole genera.</title>
        <authorList>
            <person name="Goeker M."/>
        </authorList>
    </citation>
    <scope>NUCLEOTIDE SEQUENCE [LARGE SCALE GENOMIC DNA]</scope>
    <source>
        <strain evidence="2 3">DSM 100214</strain>
    </source>
</reference>
<comment type="caution">
    <text evidence="2">The sequence shown here is derived from an EMBL/GenBank/DDBJ whole genome shotgun (WGS) entry which is preliminary data.</text>
</comment>
<sequence>MSIYPNPVTDILYVNSQQAILSFDIYNIAGSLMKKADYSGNNAINVQSLPSGIYVLILKSAEGQLSFKFSKK</sequence>
<evidence type="ECO:0000313" key="3">
    <source>
        <dbReference type="Proteomes" id="UP000247973"/>
    </source>
</evidence>
<dbReference type="Pfam" id="PF18962">
    <property type="entry name" value="Por_Secre_tail"/>
    <property type="match status" value="1"/>
</dbReference>
<dbReference type="NCBIfam" id="TIGR04183">
    <property type="entry name" value="Por_Secre_tail"/>
    <property type="match status" value="1"/>
</dbReference>
<accession>A0A2V3PTS1</accession>
<protein>
    <submittedName>
        <fullName evidence="2">Putative secreted protein (Por secretion system target)</fullName>
    </submittedName>
</protein>
<proteinExistence type="predicted"/>
<dbReference type="InterPro" id="IPR026444">
    <property type="entry name" value="Secre_tail"/>
</dbReference>
<evidence type="ECO:0000259" key="1">
    <source>
        <dbReference type="Pfam" id="PF18962"/>
    </source>
</evidence>
<dbReference type="AlphaFoldDB" id="A0A2V3PTS1"/>
<name>A0A2V3PTS1_9BACT</name>
<dbReference type="Proteomes" id="UP000247973">
    <property type="component" value="Unassembled WGS sequence"/>
</dbReference>
<gene>
    <name evidence="2" type="ORF">CLV62_101280</name>
</gene>